<feature type="signal peptide" evidence="22">
    <location>
        <begin position="1"/>
        <end position="26"/>
    </location>
</feature>
<feature type="transmembrane region" description="Helical" evidence="21">
    <location>
        <begin position="681"/>
        <end position="701"/>
    </location>
</feature>
<dbReference type="FunFam" id="3.30.40.10:FF:000626">
    <property type="entry name" value="Transmembrane ubiquitin ligase 1"/>
    <property type="match status" value="1"/>
</dbReference>
<dbReference type="RefSeq" id="XP_030985011.1">
    <property type="nucleotide sequence ID" value="XM_031123456.1"/>
</dbReference>
<evidence type="ECO:0000256" key="16">
    <source>
        <dbReference type="ARBA" id="ARBA00071072"/>
    </source>
</evidence>
<dbReference type="KEGG" id="pgri:PgNI_03401"/>
<comment type="pathway">
    <text evidence="3">Protein modification; protein ubiquitination.</text>
</comment>
<dbReference type="GeneID" id="41958366"/>
<dbReference type="InterPro" id="IPR001841">
    <property type="entry name" value="Znf_RING"/>
</dbReference>
<evidence type="ECO:0000259" key="23">
    <source>
        <dbReference type="PROSITE" id="PS50089"/>
    </source>
</evidence>
<feature type="transmembrane region" description="Helical" evidence="21">
    <location>
        <begin position="466"/>
        <end position="488"/>
    </location>
</feature>
<dbReference type="OrthoDB" id="9984778at2759"/>
<proteinExistence type="predicted"/>
<evidence type="ECO:0000256" key="12">
    <source>
        <dbReference type="ARBA" id="ARBA00022989"/>
    </source>
</evidence>
<feature type="compositionally biased region" description="Pro residues" evidence="20">
    <location>
        <begin position="562"/>
        <end position="574"/>
    </location>
</feature>
<dbReference type="AlphaFoldDB" id="A0A6P8BD19"/>
<feature type="compositionally biased region" description="Acidic residues" evidence="20">
    <location>
        <begin position="203"/>
        <end position="213"/>
    </location>
</feature>
<dbReference type="Pfam" id="PF12678">
    <property type="entry name" value="zf-rbx1"/>
    <property type="match status" value="1"/>
</dbReference>
<dbReference type="PANTHER" id="PTHR22763:SF162">
    <property type="entry name" value="TRANSMEMBRANE E3 UBIQUITIN-PROTEIN LIGASE 1"/>
    <property type="match status" value="1"/>
</dbReference>
<evidence type="ECO:0000256" key="17">
    <source>
        <dbReference type="ARBA" id="ARBA00077885"/>
    </source>
</evidence>
<feature type="transmembrane region" description="Helical" evidence="21">
    <location>
        <begin position="627"/>
        <end position="645"/>
    </location>
</feature>
<evidence type="ECO:0000256" key="14">
    <source>
        <dbReference type="ARBA" id="ARBA00056116"/>
    </source>
</evidence>
<dbReference type="InterPro" id="IPR024766">
    <property type="entry name" value="Znf_RING_H2"/>
</dbReference>
<keyword evidence="10" id="KW-0833">Ubl conjugation pathway</keyword>
<keyword evidence="9 19" id="KW-0863">Zinc-finger</keyword>
<dbReference type="PANTHER" id="PTHR22763">
    <property type="entry name" value="RING ZINC FINGER PROTEIN"/>
    <property type="match status" value="1"/>
</dbReference>
<evidence type="ECO:0000313" key="24">
    <source>
        <dbReference type="Proteomes" id="UP000515153"/>
    </source>
</evidence>
<comment type="subcellular location">
    <subcellularLocation>
        <location evidence="2">Endomembrane system</location>
        <topology evidence="2">Multi-pass membrane protein</topology>
    </subcellularLocation>
</comment>
<dbReference type="EC" id="2.3.2.27" evidence="4"/>
<dbReference type="GO" id="GO:0044695">
    <property type="term" value="C:Dsc E3 ubiquitin ligase complex"/>
    <property type="evidence" value="ECO:0007669"/>
    <property type="project" value="TreeGrafter"/>
</dbReference>
<feature type="domain" description="RING-type" evidence="23">
    <location>
        <begin position="808"/>
        <end position="870"/>
    </location>
</feature>
<evidence type="ECO:0000256" key="13">
    <source>
        <dbReference type="ARBA" id="ARBA00023136"/>
    </source>
</evidence>
<dbReference type="Pfam" id="PF11145">
    <property type="entry name" value="DUF2921"/>
    <property type="match status" value="1"/>
</dbReference>
<feature type="transmembrane region" description="Helical" evidence="21">
    <location>
        <begin position="651"/>
        <end position="669"/>
    </location>
</feature>
<dbReference type="GO" id="GO:0016567">
    <property type="term" value="P:protein ubiquitination"/>
    <property type="evidence" value="ECO:0007669"/>
    <property type="project" value="UniProtKB-UniPathway"/>
</dbReference>
<name>A0A6P8BD19_PYRGI</name>
<comment type="function">
    <text evidence="14">Catalytic component of the DSC E3 ubiquitin ligase complex which is required for the srbA transcriptional activator proteolytic cleavage to release the soluble transcription factor from the membrane in low oxygen or sterol conditions. Required for growth during hypoxia and triazole drug susceptibility, as well as for virulence in a murine model of invasive pulmonary aspergillosis (IPA).</text>
</comment>
<evidence type="ECO:0000256" key="22">
    <source>
        <dbReference type="SAM" id="SignalP"/>
    </source>
</evidence>
<evidence type="ECO:0000256" key="19">
    <source>
        <dbReference type="PROSITE-ProRule" id="PRU00175"/>
    </source>
</evidence>
<dbReference type="SMART" id="SM00184">
    <property type="entry name" value="RING"/>
    <property type="match status" value="1"/>
</dbReference>
<evidence type="ECO:0000256" key="8">
    <source>
        <dbReference type="ARBA" id="ARBA00022729"/>
    </source>
</evidence>
<reference evidence="25" key="3">
    <citation type="submission" date="2025-08" db="UniProtKB">
        <authorList>
            <consortium name="RefSeq"/>
        </authorList>
    </citation>
    <scope>IDENTIFICATION</scope>
    <source>
        <strain evidence="25">NI907</strain>
    </source>
</reference>
<evidence type="ECO:0000256" key="11">
    <source>
        <dbReference type="ARBA" id="ARBA00022833"/>
    </source>
</evidence>
<feature type="transmembrane region" description="Helical" evidence="21">
    <location>
        <begin position="427"/>
        <end position="445"/>
    </location>
</feature>
<evidence type="ECO:0000256" key="15">
    <source>
        <dbReference type="ARBA" id="ARBA00063126"/>
    </source>
</evidence>
<keyword evidence="11" id="KW-0862">Zinc</keyword>
<accession>A0A6P8BD19</accession>
<feature type="compositionally biased region" description="Low complexity" evidence="20">
    <location>
        <begin position="536"/>
        <end position="561"/>
    </location>
</feature>
<comment type="subunit">
    <text evidence="15">Component of the DSC E3 ubiquitin ligase complex composed of dscA, dscB, dscC and dscD.</text>
</comment>
<evidence type="ECO:0000256" key="5">
    <source>
        <dbReference type="ARBA" id="ARBA00022679"/>
    </source>
</evidence>
<comment type="catalytic activity">
    <reaction evidence="1">
        <text>S-ubiquitinyl-[E2 ubiquitin-conjugating enzyme]-L-cysteine + [acceptor protein]-L-lysine = [E2 ubiquitin-conjugating enzyme]-L-cysteine + N(6)-ubiquitinyl-[acceptor protein]-L-lysine.</text>
        <dbReference type="EC" id="2.3.2.27"/>
    </reaction>
</comment>
<organism evidence="24 25">
    <name type="scientific">Pyricularia grisea</name>
    <name type="common">Crabgrass-specific blast fungus</name>
    <name type="synonym">Magnaporthe grisea</name>
    <dbReference type="NCBI Taxonomy" id="148305"/>
    <lineage>
        <taxon>Eukaryota</taxon>
        <taxon>Fungi</taxon>
        <taxon>Dikarya</taxon>
        <taxon>Ascomycota</taxon>
        <taxon>Pezizomycotina</taxon>
        <taxon>Sordariomycetes</taxon>
        <taxon>Sordariomycetidae</taxon>
        <taxon>Magnaporthales</taxon>
        <taxon>Pyriculariaceae</taxon>
        <taxon>Pyricularia</taxon>
    </lineage>
</organism>
<keyword evidence="24" id="KW-1185">Reference proteome</keyword>
<evidence type="ECO:0000256" key="18">
    <source>
        <dbReference type="ARBA" id="ARBA00082128"/>
    </source>
</evidence>
<protein>
    <recommendedName>
        <fullName evidence="16">DSC E3 ubiquitin ligase complex subunit A</fullName>
        <ecNumber evidence="4">2.3.2.27</ecNumber>
    </recommendedName>
    <alternativeName>
        <fullName evidence="17">Defective for SREBP cleavage protein A</fullName>
    </alternativeName>
    <alternativeName>
        <fullName evidence="18">RING-type E3 ubiquitin transferase dscA</fullName>
    </alternativeName>
</protein>
<sequence>MAQPQDQARFVMLIVLLLWLTSTPDSGPGIMSAPSIIAARLGRQRVAHTVLNNTQWGEFAPPSPNQDPDHPAPSIPNNGTGYLNITGFREEDKFAWRDLDLFRQRCLEWSRNAYRGTGQHGEKEGDRWDLAQGWPTWHNATGIVHGSWVRADASEQRSSSSYNLTQLAPTIPWAISEFGRNITGKEGKILLRLDDKQRGTELPDLEMEEPTEEGQERKPLVKTGGVVREVSAMASIEDVTGSGSTHHIVLHGVHWPRQGAMLLTTTSDKFAGIFGLPHLTPGLNFFRTSQKLLNETIGEVLRRKEKARFSEVTSNPWGSYPNMPQDSWNPFPHCEYVMYVQVHPLDTQQLGEGLLGDNANERLDGLIGRIEDELRFPSGAPLPRRVPDLQMSAVVYSPDCAYFLQTKGPPAFTPADGRHLVGLKEEVYTYSTKLYLLAFAGLMFAQVQLLKMQMRESSTPSTIARVSFWTASMMVVADGIVFGASSFLSLSDSAALLPSLLLTYAGFISMTIGGSFLYEVYKVQEPERRTRERDQPQQTSATTSPQEAAARAATARATSASAPPPARPQTPPIIIPSDQDIDAEIEAHPDAPNILPVTNPAAATTATTTTPLAPDQPAPFSTILGRYVLFGVVLLLLSIAATTWWARAREIYTNGLVFCYLSLWVPQIIRNVTRNSRRAFSWRFMVGQSVLRLIPIAYFYLRERNIAFSKPDRETFVMLAGWVWCQLWILGFQDIFGPRFGIPKGWAPEAWDYHPILREDSVEAGGLPIGLLGSGEPGSPSAGQQHFSAAGDAKNDADKHTRLHSIDCAICREVLEVPVIRAGHSDPAGTGGVAGVFARRQYMVTPCRHIFHSECLEGWLRFRLQCPICRENLPPL</sequence>
<reference evidence="25" key="1">
    <citation type="journal article" date="2019" name="Mol. Biol. Evol.">
        <title>Blast fungal genomes show frequent chromosomal changes, gene gains and losses, and effector gene turnover.</title>
        <authorList>
            <person name="Gomez Luciano L.B."/>
            <person name="Jason Tsai I."/>
            <person name="Chuma I."/>
            <person name="Tosa Y."/>
            <person name="Chen Y.H."/>
            <person name="Li J.Y."/>
            <person name="Li M.Y."/>
            <person name="Jade Lu M.Y."/>
            <person name="Nakayashiki H."/>
            <person name="Li W.H."/>
        </authorList>
    </citation>
    <scope>NUCLEOTIDE SEQUENCE</scope>
    <source>
        <strain evidence="25">NI907</strain>
    </source>
</reference>
<dbReference type="Gene3D" id="3.30.40.10">
    <property type="entry name" value="Zinc/RING finger domain, C3HC4 (zinc finger)"/>
    <property type="match status" value="1"/>
</dbReference>
<keyword evidence="13 21" id="KW-0472">Membrane</keyword>
<gene>
    <name evidence="25" type="ORF">PgNI_03401</name>
</gene>
<feature type="region of interest" description="Disordered" evidence="20">
    <location>
        <begin position="55"/>
        <end position="79"/>
    </location>
</feature>
<evidence type="ECO:0000256" key="21">
    <source>
        <dbReference type="SAM" id="Phobius"/>
    </source>
</evidence>
<dbReference type="InterPro" id="IPR021319">
    <property type="entry name" value="DUF2921"/>
</dbReference>
<keyword evidence="12 21" id="KW-1133">Transmembrane helix</keyword>
<keyword evidence="7" id="KW-0479">Metal-binding</keyword>
<dbReference type="UniPathway" id="UPA00143"/>
<dbReference type="GO" id="GO:0043161">
    <property type="term" value="P:proteasome-mediated ubiquitin-dependent protein catabolic process"/>
    <property type="evidence" value="ECO:0007669"/>
    <property type="project" value="TreeGrafter"/>
</dbReference>
<evidence type="ECO:0000256" key="4">
    <source>
        <dbReference type="ARBA" id="ARBA00012483"/>
    </source>
</evidence>
<dbReference type="InterPro" id="IPR050731">
    <property type="entry name" value="HRD1_E3_ubiq-ligases"/>
</dbReference>
<keyword evidence="6 21" id="KW-0812">Transmembrane</keyword>
<evidence type="ECO:0000256" key="9">
    <source>
        <dbReference type="ARBA" id="ARBA00022771"/>
    </source>
</evidence>
<evidence type="ECO:0000256" key="1">
    <source>
        <dbReference type="ARBA" id="ARBA00000900"/>
    </source>
</evidence>
<dbReference type="GO" id="GO:0008270">
    <property type="term" value="F:zinc ion binding"/>
    <property type="evidence" value="ECO:0007669"/>
    <property type="project" value="UniProtKB-KW"/>
</dbReference>
<reference evidence="25" key="2">
    <citation type="submission" date="2019-10" db="EMBL/GenBank/DDBJ databases">
        <authorList>
            <consortium name="NCBI Genome Project"/>
        </authorList>
    </citation>
    <scope>NUCLEOTIDE SEQUENCE</scope>
    <source>
        <strain evidence="25">NI907</strain>
    </source>
</reference>
<keyword evidence="8 22" id="KW-0732">Signal</keyword>
<evidence type="ECO:0000256" key="6">
    <source>
        <dbReference type="ARBA" id="ARBA00022692"/>
    </source>
</evidence>
<evidence type="ECO:0000256" key="20">
    <source>
        <dbReference type="SAM" id="MobiDB-lite"/>
    </source>
</evidence>
<dbReference type="Proteomes" id="UP000515153">
    <property type="component" value="Unplaced"/>
</dbReference>
<dbReference type="GO" id="GO:0061630">
    <property type="term" value="F:ubiquitin protein ligase activity"/>
    <property type="evidence" value="ECO:0007669"/>
    <property type="project" value="UniProtKB-EC"/>
</dbReference>
<evidence type="ECO:0000256" key="10">
    <source>
        <dbReference type="ARBA" id="ARBA00022786"/>
    </source>
</evidence>
<feature type="region of interest" description="Disordered" evidence="20">
    <location>
        <begin position="527"/>
        <end position="575"/>
    </location>
</feature>
<keyword evidence="5" id="KW-0808">Transferase</keyword>
<evidence type="ECO:0000313" key="25">
    <source>
        <dbReference type="RefSeq" id="XP_030985011.1"/>
    </source>
</evidence>
<dbReference type="SUPFAM" id="SSF57850">
    <property type="entry name" value="RING/U-box"/>
    <property type="match status" value="1"/>
</dbReference>
<dbReference type="PROSITE" id="PS50089">
    <property type="entry name" value="ZF_RING_2"/>
    <property type="match status" value="1"/>
</dbReference>
<evidence type="ECO:0000256" key="3">
    <source>
        <dbReference type="ARBA" id="ARBA00004906"/>
    </source>
</evidence>
<evidence type="ECO:0000256" key="7">
    <source>
        <dbReference type="ARBA" id="ARBA00022723"/>
    </source>
</evidence>
<evidence type="ECO:0000256" key="2">
    <source>
        <dbReference type="ARBA" id="ARBA00004127"/>
    </source>
</evidence>
<dbReference type="GO" id="GO:0012505">
    <property type="term" value="C:endomembrane system"/>
    <property type="evidence" value="ECO:0007669"/>
    <property type="project" value="UniProtKB-SubCell"/>
</dbReference>
<feature type="chain" id="PRO_5027655717" description="DSC E3 ubiquitin ligase complex subunit A" evidence="22">
    <location>
        <begin position="27"/>
        <end position="876"/>
    </location>
</feature>
<dbReference type="InterPro" id="IPR013083">
    <property type="entry name" value="Znf_RING/FYVE/PHD"/>
</dbReference>
<feature type="region of interest" description="Disordered" evidence="20">
    <location>
        <begin position="200"/>
        <end position="219"/>
    </location>
</feature>
<feature type="transmembrane region" description="Helical" evidence="21">
    <location>
        <begin position="500"/>
        <end position="521"/>
    </location>
</feature>